<dbReference type="PANTHER" id="PTHR44825">
    <property type="match status" value="1"/>
</dbReference>
<feature type="transmembrane region" description="Helical" evidence="1">
    <location>
        <begin position="111"/>
        <end position="131"/>
    </location>
</feature>
<dbReference type="PRINTS" id="PR00625">
    <property type="entry name" value="JDOMAIN"/>
</dbReference>
<dbReference type="InterPro" id="IPR001623">
    <property type="entry name" value="DnaJ_domain"/>
</dbReference>
<evidence type="ECO:0000313" key="4">
    <source>
        <dbReference type="Proteomes" id="UP000027644"/>
    </source>
</evidence>
<dbReference type="SUPFAM" id="SSF46565">
    <property type="entry name" value="Chaperone J-domain"/>
    <property type="match status" value="1"/>
</dbReference>
<dbReference type="CDD" id="cd06257">
    <property type="entry name" value="DnaJ"/>
    <property type="match status" value="1"/>
</dbReference>
<evidence type="ECO:0000259" key="2">
    <source>
        <dbReference type="PROSITE" id="PS50076"/>
    </source>
</evidence>
<keyword evidence="1" id="KW-0812">Transmembrane</keyword>
<feature type="domain" description="J" evidence="2">
    <location>
        <begin position="3"/>
        <end position="68"/>
    </location>
</feature>
<protein>
    <submittedName>
        <fullName evidence="3">DnaJ-class molecular chaperone with C-terminal Zn finger domain</fullName>
    </submittedName>
</protein>
<comment type="caution">
    <text evidence="3">The sequence shown here is derived from an EMBL/GenBank/DDBJ whole genome shotgun (WGS) entry which is preliminary data.</text>
</comment>
<evidence type="ECO:0000313" key="3">
    <source>
        <dbReference type="EMBL" id="KEQ00438.1"/>
    </source>
</evidence>
<dbReference type="Gene3D" id="1.10.287.110">
    <property type="entry name" value="DnaJ domain"/>
    <property type="match status" value="1"/>
</dbReference>
<evidence type="ECO:0000256" key="1">
    <source>
        <dbReference type="SAM" id="Phobius"/>
    </source>
</evidence>
<keyword evidence="1" id="KW-0472">Membrane</keyword>
<dbReference type="AlphaFoldDB" id="A0A074V4W1"/>
<accession>A0A074V4W1</accession>
<dbReference type="PROSITE" id="PS50076">
    <property type="entry name" value="DNAJ_2"/>
    <property type="match status" value="1"/>
</dbReference>
<name>A0A074V4W1_9NEIS</name>
<gene>
    <name evidence="3" type="ORF">SASC598J21_018390</name>
</gene>
<keyword evidence="1" id="KW-1133">Transmembrane helix</keyword>
<dbReference type="SMART" id="SM00271">
    <property type="entry name" value="DnaJ"/>
    <property type="match status" value="1"/>
</dbReference>
<dbReference type="InterPro" id="IPR036869">
    <property type="entry name" value="J_dom_sf"/>
</dbReference>
<reference evidence="3 4" key="1">
    <citation type="journal article" date="2014" name="PLoS Genet.">
        <title>Hidden diversity in honey bee gut symbionts detected by single-cell genomics.</title>
        <authorList>
            <person name="Engel P."/>
            <person name="Stepanauskas R."/>
            <person name="Moran N."/>
        </authorList>
    </citation>
    <scope>NUCLEOTIDE SEQUENCE [LARGE SCALE GENOMIC DNA]</scope>
    <source>
        <strain evidence="3 4">SCGC AB-598-J21</strain>
    </source>
</reference>
<dbReference type="Pfam" id="PF00226">
    <property type="entry name" value="DnaJ"/>
    <property type="match status" value="1"/>
</dbReference>
<organism evidence="3 4">
    <name type="scientific">Snodgrassella alvi SCGC AB-598-J21</name>
    <dbReference type="NCBI Taxonomy" id="1385367"/>
    <lineage>
        <taxon>Bacteria</taxon>
        <taxon>Pseudomonadati</taxon>
        <taxon>Pseudomonadota</taxon>
        <taxon>Betaproteobacteria</taxon>
        <taxon>Neisseriales</taxon>
        <taxon>Neisseriaceae</taxon>
        <taxon>Snodgrassella</taxon>
    </lineage>
</organism>
<dbReference type="PANTHER" id="PTHR44825:SF1">
    <property type="entry name" value="DNAJ HOMOLOG SUBFAMILY C MEMBER 4"/>
    <property type="match status" value="1"/>
</dbReference>
<sequence length="260" mass="29366">MHNYYEVLNVAQGASDEVIRAAYRALSQKYHPDRNPHNPQAHQRMAEINKAYAVLSDPEQRHHHDVWIARQSLQARLSPALLARRQTPFAPPVLLPNHQDKVVDLHERGHGWLWIVGIAVLIAMSGVWWRLAYPPANNVNEQSSMPVTAAPNGQLFPLKAAYVSGYPVLRERGNNNIVVHATSLQSPVFAQLYELHAGKFTAIRTFYIPAGETFTLHKIGDGSFSLQYQRINDGKWAVSDGIEISHTEASRKYQDIDIRL</sequence>
<dbReference type="InterPro" id="IPR052763">
    <property type="entry name" value="DnaJ_C4"/>
</dbReference>
<proteinExistence type="predicted"/>
<dbReference type="EMBL" id="AVQL01000451">
    <property type="protein sequence ID" value="KEQ00438.1"/>
    <property type="molecule type" value="Genomic_DNA"/>
</dbReference>
<dbReference type="Proteomes" id="UP000027644">
    <property type="component" value="Unassembled WGS sequence"/>
</dbReference>